<dbReference type="PRINTS" id="PR00412">
    <property type="entry name" value="EPOXHYDRLASE"/>
</dbReference>
<dbReference type="EMBL" id="CP028858">
    <property type="protein sequence ID" value="AWB27344.1"/>
    <property type="molecule type" value="Genomic_DNA"/>
</dbReference>
<dbReference type="InterPro" id="IPR029058">
    <property type="entry name" value="AB_hydrolase_fold"/>
</dbReference>
<dbReference type="Proteomes" id="UP000244727">
    <property type="component" value="Chromosome"/>
</dbReference>
<proteinExistence type="predicted"/>
<evidence type="ECO:0000256" key="1">
    <source>
        <dbReference type="ARBA" id="ARBA00022801"/>
    </source>
</evidence>
<keyword evidence="1 3" id="KW-0378">Hydrolase</keyword>
<dbReference type="KEGG" id="harc:HARCEL1_06330"/>
<dbReference type="RefSeq" id="WP_108381713.1">
    <property type="nucleotide sequence ID" value="NZ_CP028858.1"/>
</dbReference>
<dbReference type="AlphaFoldDB" id="A0A2R4X0M4"/>
<evidence type="ECO:0000313" key="4">
    <source>
        <dbReference type="Proteomes" id="UP000244727"/>
    </source>
</evidence>
<sequence length="306" mass="34174">MATESLTDAEPIDADFEDAPWTHGSAEFDDVDIHYVEAGPSDGPIVVLLHGFPECWWTWHHQIPALAEAGFHVVAMDMRGANRSSKPASAGSYGPDHLAGDVLDLIEHFGGQSARIVGHDFGGLVAWHLGHVHSDAVERLAVLNSPHLSVYGHHLTTLAQLRRSWYVGYFQIPKIPEWGLARDDFAIFESIYDGTVDPDALTTDDVERLRRAFARPGTPTGVVNWYRGVGRWYARELFRARGVPEYPVDVPTLLCWGEDDEALVPALVADHHDWIGDLRVERFPEASHWVHFEEREAVTAALLDHL</sequence>
<reference evidence="3 4" key="1">
    <citation type="submission" date="2018-04" db="EMBL/GenBank/DDBJ databases">
        <title>Halococcoides cellulosivorans gen. nov., sp. nov., an extremely halophilic cellulose-utilizing haloarchaeon from hypersaline lakes.</title>
        <authorList>
            <person name="Sorokin D.Y."/>
            <person name="Toshchakov S.V."/>
            <person name="Samarov N.I."/>
            <person name="Korzhenkov A."/>
            <person name="Kublanov I.V."/>
        </authorList>
    </citation>
    <scope>NUCLEOTIDE SEQUENCE [LARGE SCALE GENOMIC DNA]</scope>
    <source>
        <strain evidence="3 4">HArcel1</strain>
    </source>
</reference>
<dbReference type="Pfam" id="PF00561">
    <property type="entry name" value="Abhydrolase_1"/>
    <property type="match status" value="1"/>
</dbReference>
<dbReference type="InterPro" id="IPR000073">
    <property type="entry name" value="AB_hydrolase_1"/>
</dbReference>
<organism evidence="3 4">
    <name type="scientific">Halococcoides cellulosivorans</name>
    <dbReference type="NCBI Taxonomy" id="1679096"/>
    <lineage>
        <taxon>Archaea</taxon>
        <taxon>Methanobacteriati</taxon>
        <taxon>Methanobacteriota</taxon>
        <taxon>Stenosarchaea group</taxon>
        <taxon>Halobacteria</taxon>
        <taxon>Halobacteriales</taxon>
        <taxon>Haloarculaceae</taxon>
        <taxon>Halococcoides</taxon>
    </lineage>
</organism>
<dbReference type="SUPFAM" id="SSF53474">
    <property type="entry name" value="alpha/beta-Hydrolases"/>
    <property type="match status" value="1"/>
</dbReference>
<evidence type="ECO:0000259" key="2">
    <source>
        <dbReference type="Pfam" id="PF00561"/>
    </source>
</evidence>
<dbReference type="PANTHER" id="PTHR43329">
    <property type="entry name" value="EPOXIDE HYDROLASE"/>
    <property type="match status" value="1"/>
</dbReference>
<dbReference type="GO" id="GO:0016787">
    <property type="term" value="F:hydrolase activity"/>
    <property type="evidence" value="ECO:0007669"/>
    <property type="project" value="UniProtKB-KW"/>
</dbReference>
<keyword evidence="4" id="KW-1185">Reference proteome</keyword>
<protein>
    <submittedName>
        <fullName evidence="3">Epoxide hydrolase</fullName>
    </submittedName>
</protein>
<evidence type="ECO:0000313" key="3">
    <source>
        <dbReference type="EMBL" id="AWB27344.1"/>
    </source>
</evidence>
<name>A0A2R4X0M4_9EURY</name>
<dbReference type="Gene3D" id="3.40.50.1820">
    <property type="entry name" value="alpha/beta hydrolase"/>
    <property type="match status" value="1"/>
</dbReference>
<accession>A0A2R4X0M4</accession>
<dbReference type="GeneID" id="36512107"/>
<gene>
    <name evidence="3" type="ORF">HARCEL1_06330</name>
</gene>
<feature type="domain" description="AB hydrolase-1" evidence="2">
    <location>
        <begin position="44"/>
        <end position="294"/>
    </location>
</feature>
<dbReference type="InterPro" id="IPR000639">
    <property type="entry name" value="Epox_hydrolase-like"/>
</dbReference>